<feature type="transmembrane region" description="Helical" evidence="1">
    <location>
        <begin position="54"/>
        <end position="71"/>
    </location>
</feature>
<sequence length="184" mass="21494">MMTIEQFFYDSTIENIILLIGLFGPLIHVVRTVHRINQITVSGKPSQWKRRLNIGYSIFAGIVGVVYAVLQKNYWELLLGLVIVVIVGRCISVFSYGFSRHGVYYESKVLFPSYGSKGYFFPIRSIQFERFDKITELGDYSLIKEQDKLVFKFHDHFKENELIFDPKDKEKIERILSNHNMIDA</sequence>
<keyword evidence="1" id="KW-0812">Transmembrane</keyword>
<evidence type="ECO:0000256" key="1">
    <source>
        <dbReference type="SAM" id="Phobius"/>
    </source>
</evidence>
<dbReference type="EMBL" id="CP142435">
    <property type="protein sequence ID" value="XBC50292.1"/>
    <property type="molecule type" value="Genomic_DNA"/>
</dbReference>
<reference evidence="2" key="1">
    <citation type="submission" date="2023-12" db="EMBL/GenBank/DDBJ databases">
        <title>Dolosigranulum savutii sp. nov. isolated from human upper respiratory samples collected in Botswana.</title>
        <authorList>
            <person name="Kelly M.S."/>
        </authorList>
    </citation>
    <scope>NUCLEOTIDE SEQUENCE</scope>
    <source>
        <strain evidence="2">MSK294</strain>
    </source>
</reference>
<gene>
    <name evidence="2" type="ORF">VUQ06_03485</name>
</gene>
<proteinExistence type="predicted"/>
<keyword evidence="1" id="KW-1133">Transmembrane helix</keyword>
<dbReference type="KEGG" id="dst:VUQ06_03485"/>
<name>A0AB74TU44_9LACT</name>
<evidence type="ECO:0008006" key="3">
    <source>
        <dbReference type="Google" id="ProtNLM"/>
    </source>
</evidence>
<evidence type="ECO:0000313" key="2">
    <source>
        <dbReference type="EMBL" id="XBC50292.1"/>
    </source>
</evidence>
<dbReference type="AlphaFoldDB" id="A0AB74TU44"/>
<protein>
    <recommendedName>
        <fullName evidence="3">DUF5673 domain-containing protein</fullName>
    </recommendedName>
</protein>
<feature type="transmembrane region" description="Helical" evidence="1">
    <location>
        <begin position="77"/>
        <end position="98"/>
    </location>
</feature>
<dbReference type="RefSeq" id="WP_347301705.1">
    <property type="nucleotide sequence ID" value="NZ_CP142435.1"/>
</dbReference>
<organism evidence="2">
    <name type="scientific">Dolosigranulum savutiense</name>
    <dbReference type="NCBI Taxonomy" id="3110288"/>
    <lineage>
        <taxon>Bacteria</taxon>
        <taxon>Bacillati</taxon>
        <taxon>Bacillota</taxon>
        <taxon>Bacilli</taxon>
        <taxon>Lactobacillales</taxon>
        <taxon>Carnobacteriaceae</taxon>
        <taxon>Dolosigranulum</taxon>
    </lineage>
</organism>
<feature type="transmembrane region" description="Helical" evidence="1">
    <location>
        <begin position="12"/>
        <end position="33"/>
    </location>
</feature>
<accession>A0AB74TU44</accession>
<keyword evidence="1" id="KW-0472">Membrane</keyword>